<dbReference type="SUPFAM" id="SSF63712">
    <property type="entry name" value="Nicotinic receptor ligand binding domain-like"/>
    <property type="match status" value="1"/>
</dbReference>
<dbReference type="InterPro" id="IPR006029">
    <property type="entry name" value="Neurotrans-gated_channel_TM"/>
</dbReference>
<dbReference type="Proteomes" id="UP001432322">
    <property type="component" value="Unassembled WGS sequence"/>
</dbReference>
<feature type="signal peptide" evidence="17">
    <location>
        <begin position="1"/>
        <end position="41"/>
    </location>
</feature>
<evidence type="ECO:0000313" key="20">
    <source>
        <dbReference type="EMBL" id="GMT28771.1"/>
    </source>
</evidence>
<dbReference type="GO" id="GO:0004888">
    <property type="term" value="F:transmembrane signaling receptor activity"/>
    <property type="evidence" value="ECO:0007669"/>
    <property type="project" value="InterPro"/>
</dbReference>
<dbReference type="GO" id="GO:0022848">
    <property type="term" value="F:acetylcholine-gated monoatomic cation-selective channel activity"/>
    <property type="evidence" value="ECO:0007669"/>
    <property type="project" value="InterPro"/>
</dbReference>
<dbReference type="InterPro" id="IPR018000">
    <property type="entry name" value="Neurotransmitter_ion_chnl_CS"/>
</dbReference>
<dbReference type="PROSITE" id="PS00236">
    <property type="entry name" value="NEUROTR_ION_CHANNEL"/>
    <property type="match status" value="1"/>
</dbReference>
<dbReference type="NCBIfam" id="TIGR00860">
    <property type="entry name" value="LIC"/>
    <property type="match status" value="1"/>
</dbReference>
<evidence type="ECO:0000256" key="7">
    <source>
        <dbReference type="ARBA" id="ARBA00023065"/>
    </source>
</evidence>
<dbReference type="Gene3D" id="1.20.58.390">
    <property type="entry name" value="Neurotransmitter-gated ion-channel transmembrane domain"/>
    <property type="match status" value="2"/>
</dbReference>
<dbReference type="InterPro" id="IPR006202">
    <property type="entry name" value="Neur_chan_lig-bd"/>
</dbReference>
<reference evidence="20" key="1">
    <citation type="submission" date="2023-10" db="EMBL/GenBank/DDBJ databases">
        <title>Genome assembly of Pristionchus species.</title>
        <authorList>
            <person name="Yoshida K."/>
            <person name="Sommer R.J."/>
        </authorList>
    </citation>
    <scope>NUCLEOTIDE SEQUENCE</scope>
    <source>
        <strain evidence="20">RS5133</strain>
    </source>
</reference>
<dbReference type="InterPro" id="IPR036734">
    <property type="entry name" value="Neur_chan_lig-bd_sf"/>
</dbReference>
<dbReference type="EMBL" id="BTSY01000005">
    <property type="protein sequence ID" value="GMT28771.1"/>
    <property type="molecule type" value="Genomic_DNA"/>
</dbReference>
<dbReference type="FunFam" id="1.20.58.390:FF:000030">
    <property type="entry name" value="Acetylcholine receptor subunit alpha-L1"/>
    <property type="match status" value="1"/>
</dbReference>
<dbReference type="Gene3D" id="2.70.170.10">
    <property type="entry name" value="Neurotransmitter-gated ion-channel ligand-binding domain"/>
    <property type="match status" value="1"/>
</dbReference>
<dbReference type="InterPro" id="IPR036719">
    <property type="entry name" value="Neuro-gated_channel_TM_sf"/>
</dbReference>
<evidence type="ECO:0000256" key="15">
    <source>
        <dbReference type="ARBA" id="ARBA00034104"/>
    </source>
</evidence>
<dbReference type="FunFam" id="2.70.170.10:FF:000044">
    <property type="entry name" value="AcetylCholine Receptor"/>
    <property type="match status" value="1"/>
</dbReference>
<dbReference type="InterPro" id="IPR002394">
    <property type="entry name" value="Nicotinic_acetylcholine_rcpt"/>
</dbReference>
<organism evidence="20 21">
    <name type="scientific">Pristionchus fissidentatus</name>
    <dbReference type="NCBI Taxonomy" id="1538716"/>
    <lineage>
        <taxon>Eukaryota</taxon>
        <taxon>Metazoa</taxon>
        <taxon>Ecdysozoa</taxon>
        <taxon>Nematoda</taxon>
        <taxon>Chromadorea</taxon>
        <taxon>Rhabditida</taxon>
        <taxon>Rhabditina</taxon>
        <taxon>Diplogasteromorpha</taxon>
        <taxon>Diplogasteroidea</taxon>
        <taxon>Neodiplogasteridae</taxon>
        <taxon>Pristionchus</taxon>
    </lineage>
</organism>
<dbReference type="Pfam" id="PF02931">
    <property type="entry name" value="Neur_chan_LBD"/>
    <property type="match status" value="1"/>
</dbReference>
<dbReference type="PANTHER" id="PTHR18945">
    <property type="entry name" value="NEUROTRANSMITTER GATED ION CHANNEL"/>
    <property type="match status" value="1"/>
</dbReference>
<dbReference type="AlphaFoldDB" id="A0AAV5W956"/>
<evidence type="ECO:0000256" key="4">
    <source>
        <dbReference type="ARBA" id="ARBA00022692"/>
    </source>
</evidence>
<feature type="transmembrane region" description="Helical" evidence="16">
    <location>
        <begin position="493"/>
        <end position="513"/>
    </location>
</feature>
<keyword evidence="17" id="KW-0732">Signal</keyword>
<evidence type="ECO:0000256" key="3">
    <source>
        <dbReference type="ARBA" id="ARBA00022475"/>
    </source>
</evidence>
<evidence type="ECO:0000256" key="13">
    <source>
        <dbReference type="ARBA" id="ARBA00023286"/>
    </source>
</evidence>
<dbReference type="InterPro" id="IPR006201">
    <property type="entry name" value="Neur_channel"/>
</dbReference>
<keyword evidence="21" id="KW-1185">Reference proteome</keyword>
<evidence type="ECO:0000256" key="12">
    <source>
        <dbReference type="ARBA" id="ARBA00023257"/>
    </source>
</evidence>
<keyword evidence="12" id="KW-0628">Postsynaptic cell membrane</keyword>
<evidence type="ECO:0000259" key="18">
    <source>
        <dbReference type="Pfam" id="PF02931"/>
    </source>
</evidence>
<evidence type="ECO:0000256" key="1">
    <source>
        <dbReference type="ARBA" id="ARBA00009237"/>
    </source>
</evidence>
<proteinExistence type="inferred from homology"/>
<feature type="transmembrane region" description="Helical" evidence="16">
    <location>
        <begin position="276"/>
        <end position="300"/>
    </location>
</feature>
<name>A0AAV5W956_9BILA</name>
<feature type="domain" description="Neurotransmitter-gated ion-channel ligand-binding" evidence="18">
    <location>
        <begin position="46"/>
        <end position="275"/>
    </location>
</feature>
<keyword evidence="6" id="KW-0770">Synapse</keyword>
<evidence type="ECO:0000256" key="17">
    <source>
        <dbReference type="SAM" id="SignalP"/>
    </source>
</evidence>
<evidence type="ECO:0000256" key="16">
    <source>
        <dbReference type="RuleBase" id="RU000687"/>
    </source>
</evidence>
<gene>
    <name evidence="20" type="ORF">PFISCL1PPCAC_20068</name>
</gene>
<dbReference type="PRINTS" id="PR00254">
    <property type="entry name" value="NICOTINICR"/>
</dbReference>
<keyword evidence="9" id="KW-1015">Disulfide bond</keyword>
<evidence type="ECO:0000256" key="9">
    <source>
        <dbReference type="ARBA" id="ARBA00023157"/>
    </source>
</evidence>
<evidence type="ECO:0000313" key="21">
    <source>
        <dbReference type="Proteomes" id="UP001432322"/>
    </source>
</evidence>
<keyword evidence="4 16" id="KW-0812">Transmembrane</keyword>
<accession>A0AAV5W956</accession>
<evidence type="ECO:0000256" key="6">
    <source>
        <dbReference type="ARBA" id="ARBA00023018"/>
    </source>
</evidence>
<dbReference type="CDD" id="cd19031">
    <property type="entry name" value="LGIC_ECD_nAChR_proto_alpha-like"/>
    <property type="match status" value="1"/>
</dbReference>
<sequence>SNLFPLPFHSLLSLPSQKNRRPMSFSYLFLILLAFLSFCHSNEDAKRLYDDLMVNYNRHRRPSPSPHEPITIKLKLRLSQIIDVHEIDQIMTCSVWLKQVWMDHKLSWDPRNYGGVSVLYVPYEMIWVPDIVLYNNADSNYNITISTKATLHYSGQVTWEPPAIFKSMCQIDVKWFPFDEQKCHLKFGSWTYSVNLLTLDILENDVKYQMELNEHSVTDNVTVAEDGIDLSDYYPSVEWDIMSRVAKRRSKNYPSCCPQSAYYDITYYLELRRKPLFYTVNLVFPCVGISFLTILVFYLPSDSGEKVTLCISILVALTIFFLLLTEIIPATSITLPLIGKYLLFTMVMVTLSVVVTVIALNLHFRTPTTHLMSSWVRKVFLKWLPKLLFMRRPLSENEESFRRVSSKKTHNVGPTTLDGRIPLNYHDHRLSRNEANRVTNSALDDRIQKLYHSPQVVKAFENICFIAELLKKKDRDDKIDEDWKYVAMVLDRLFLLIFSATCFIGTILILLQAPSLYDGRVPIAHLRQNQSSPTIGSRL</sequence>
<evidence type="ECO:0000256" key="14">
    <source>
        <dbReference type="ARBA" id="ARBA00023303"/>
    </source>
</evidence>
<evidence type="ECO:0000256" key="2">
    <source>
        <dbReference type="ARBA" id="ARBA00022448"/>
    </source>
</evidence>
<comment type="similarity">
    <text evidence="1">Belongs to the ligand-gated ion channel (TC 1.A.9) family. Acetylcholine receptor (TC 1.A.9.1) subfamily.</text>
</comment>
<evidence type="ECO:0000256" key="11">
    <source>
        <dbReference type="ARBA" id="ARBA00023180"/>
    </source>
</evidence>
<keyword evidence="14 16" id="KW-0407">Ion channel</keyword>
<keyword evidence="2 16" id="KW-0813">Transport</keyword>
<dbReference type="GO" id="GO:0045211">
    <property type="term" value="C:postsynaptic membrane"/>
    <property type="evidence" value="ECO:0007669"/>
    <property type="project" value="UniProtKB-SubCell"/>
</dbReference>
<evidence type="ECO:0000256" key="5">
    <source>
        <dbReference type="ARBA" id="ARBA00022989"/>
    </source>
</evidence>
<evidence type="ECO:0000256" key="8">
    <source>
        <dbReference type="ARBA" id="ARBA00023136"/>
    </source>
</evidence>
<feature type="chain" id="PRO_5043988989" description="Acetylcholine receptor subunit alpha-type unc-38" evidence="17">
    <location>
        <begin position="42"/>
        <end position="539"/>
    </location>
</feature>
<comment type="caution">
    <text evidence="20">The sequence shown here is derived from an EMBL/GenBank/DDBJ whole genome shotgun (WGS) entry which is preliminary data.</text>
</comment>
<dbReference type="FunFam" id="1.20.58.390:FF:000012">
    <property type="entry name" value="Acetylcholine receptor subunit alpha-like"/>
    <property type="match status" value="1"/>
</dbReference>
<dbReference type="SUPFAM" id="SSF90112">
    <property type="entry name" value="Neurotransmitter-gated ion-channel transmembrane pore"/>
    <property type="match status" value="1"/>
</dbReference>
<keyword evidence="11" id="KW-0325">Glycoprotein</keyword>
<dbReference type="Pfam" id="PF02932">
    <property type="entry name" value="Neur_chan_memb"/>
    <property type="match status" value="1"/>
</dbReference>
<keyword evidence="10" id="KW-0675">Receptor</keyword>
<keyword evidence="8 16" id="KW-0472">Membrane</keyword>
<evidence type="ECO:0000256" key="10">
    <source>
        <dbReference type="ARBA" id="ARBA00023170"/>
    </source>
</evidence>
<keyword evidence="7 16" id="KW-0406">Ion transport</keyword>
<feature type="domain" description="Neurotransmitter-gated ion-channel transmembrane" evidence="19">
    <location>
        <begin position="282"/>
        <end position="509"/>
    </location>
</feature>
<feature type="non-terminal residue" evidence="20">
    <location>
        <position position="1"/>
    </location>
</feature>
<dbReference type="PRINTS" id="PR00252">
    <property type="entry name" value="NRIONCHANNEL"/>
</dbReference>
<dbReference type="InterPro" id="IPR038050">
    <property type="entry name" value="Neuro_actylchol_rec"/>
</dbReference>
<keyword evidence="5 16" id="KW-1133">Transmembrane helix</keyword>
<feature type="transmembrane region" description="Helical" evidence="16">
    <location>
        <begin position="307"/>
        <end position="329"/>
    </location>
</feature>
<keyword evidence="13" id="KW-1071">Ligand-gated ion channel</keyword>
<evidence type="ECO:0000259" key="19">
    <source>
        <dbReference type="Pfam" id="PF02932"/>
    </source>
</evidence>
<feature type="transmembrane region" description="Helical" evidence="16">
    <location>
        <begin position="341"/>
        <end position="364"/>
    </location>
</feature>
<keyword evidence="3" id="KW-1003">Cell membrane</keyword>
<evidence type="ECO:0008006" key="22">
    <source>
        <dbReference type="Google" id="ProtNLM"/>
    </source>
</evidence>
<protein>
    <recommendedName>
        <fullName evidence="22">Acetylcholine receptor subunit alpha-type unc-38</fullName>
    </recommendedName>
</protein>
<comment type="subcellular location">
    <subcellularLocation>
        <location evidence="15">Postsynaptic cell membrane</location>
        <topology evidence="15">Multi-pass membrane protein</topology>
    </subcellularLocation>
</comment>
<dbReference type="CDD" id="cd19064">
    <property type="entry name" value="LGIC_TM_nAChR"/>
    <property type="match status" value="1"/>
</dbReference>